<feature type="non-terminal residue" evidence="2">
    <location>
        <position position="203"/>
    </location>
</feature>
<protein>
    <submittedName>
        <fullName evidence="2">Uncharacterized protein</fullName>
    </submittedName>
</protein>
<name>A0A091R233_LEPDC</name>
<feature type="region of interest" description="Disordered" evidence="1">
    <location>
        <begin position="175"/>
        <end position="203"/>
    </location>
</feature>
<sequence>VRTLNFRKAKFQLFEELVNKTPWETAFRDKGVEQRWQIFKNAFHRAQELSIPRCKKSGKEGKRPAWLSRDLLVKLKGKLEWQRQWKQPQVSWEEYRHVARLYRDEVRKTMARLELNLARDEKKNRKGFYRYVNHKRKVKESVHTLISSNDELVTTDKEKAEVLYNLSASVFTGNLSPHSSQVNVSQDRDQGDKVPPTISEDKV</sequence>
<reference evidence="2 3" key="1">
    <citation type="submission" date="2014-04" db="EMBL/GenBank/DDBJ databases">
        <title>Genome evolution of avian class.</title>
        <authorList>
            <person name="Zhang G."/>
            <person name="Li C."/>
        </authorList>
    </citation>
    <scope>NUCLEOTIDE SEQUENCE [LARGE SCALE GENOMIC DNA]</scope>
    <source>
        <strain evidence="2">BGI_N330</strain>
    </source>
</reference>
<gene>
    <name evidence="2" type="ORF">N330_03315</name>
</gene>
<evidence type="ECO:0000313" key="2">
    <source>
        <dbReference type="EMBL" id="KFQ15609.1"/>
    </source>
</evidence>
<evidence type="ECO:0000313" key="3">
    <source>
        <dbReference type="Proteomes" id="UP000053001"/>
    </source>
</evidence>
<dbReference type="PANTHER" id="PTHR33395">
    <property type="entry name" value="TRANSCRIPTASE, PUTATIVE-RELATED-RELATED"/>
    <property type="match status" value="1"/>
</dbReference>
<feature type="compositionally biased region" description="Polar residues" evidence="1">
    <location>
        <begin position="175"/>
        <end position="185"/>
    </location>
</feature>
<dbReference type="PANTHER" id="PTHR33395:SF22">
    <property type="entry name" value="REVERSE TRANSCRIPTASE DOMAIN-CONTAINING PROTEIN"/>
    <property type="match status" value="1"/>
</dbReference>
<dbReference type="EMBL" id="KK688491">
    <property type="protein sequence ID" value="KFQ15609.1"/>
    <property type="molecule type" value="Genomic_DNA"/>
</dbReference>
<organism evidence="2 3">
    <name type="scientific">Leptosomus discolor</name>
    <name type="common">Madagascar cuckoo roller</name>
    <name type="synonym">Cuculus discolor</name>
    <dbReference type="NCBI Taxonomy" id="188344"/>
    <lineage>
        <taxon>Eukaryota</taxon>
        <taxon>Metazoa</taxon>
        <taxon>Chordata</taxon>
        <taxon>Craniata</taxon>
        <taxon>Vertebrata</taxon>
        <taxon>Euteleostomi</taxon>
        <taxon>Archelosauria</taxon>
        <taxon>Archosauria</taxon>
        <taxon>Dinosauria</taxon>
        <taxon>Saurischia</taxon>
        <taxon>Theropoda</taxon>
        <taxon>Coelurosauria</taxon>
        <taxon>Aves</taxon>
        <taxon>Neognathae</taxon>
        <taxon>Neoaves</taxon>
        <taxon>Telluraves</taxon>
        <taxon>Coraciimorphae</taxon>
        <taxon>Coraciiformes</taxon>
        <taxon>Leptosomidae</taxon>
        <taxon>Leptosomus</taxon>
    </lineage>
</organism>
<keyword evidence="3" id="KW-1185">Reference proteome</keyword>
<dbReference type="AlphaFoldDB" id="A0A091R233"/>
<accession>A0A091R233</accession>
<dbReference type="Proteomes" id="UP000053001">
    <property type="component" value="Unassembled WGS sequence"/>
</dbReference>
<dbReference type="GO" id="GO:0007508">
    <property type="term" value="P:larval heart development"/>
    <property type="evidence" value="ECO:0007669"/>
    <property type="project" value="TreeGrafter"/>
</dbReference>
<dbReference type="GO" id="GO:0031012">
    <property type="term" value="C:extracellular matrix"/>
    <property type="evidence" value="ECO:0007669"/>
    <property type="project" value="TreeGrafter"/>
</dbReference>
<evidence type="ECO:0000256" key="1">
    <source>
        <dbReference type="SAM" id="MobiDB-lite"/>
    </source>
</evidence>
<dbReference type="PhylomeDB" id="A0A091R233"/>
<dbReference type="GO" id="GO:0061343">
    <property type="term" value="P:cell adhesion involved in heart morphogenesis"/>
    <property type="evidence" value="ECO:0007669"/>
    <property type="project" value="TreeGrafter"/>
</dbReference>
<feature type="non-terminal residue" evidence="2">
    <location>
        <position position="1"/>
    </location>
</feature>
<proteinExistence type="predicted"/>